<gene>
    <name evidence="10" type="ORF">DSL72_003792</name>
</gene>
<evidence type="ECO:0000256" key="5">
    <source>
        <dbReference type="ARBA" id="ARBA00022664"/>
    </source>
</evidence>
<evidence type="ECO:0000256" key="2">
    <source>
        <dbReference type="ARBA" id="ARBA00004123"/>
    </source>
</evidence>
<dbReference type="Pfam" id="PF08648">
    <property type="entry name" value="SNRNP27"/>
    <property type="match status" value="1"/>
</dbReference>
<evidence type="ECO:0000256" key="6">
    <source>
        <dbReference type="ARBA" id="ARBA00023187"/>
    </source>
</evidence>
<name>A0A8A3NYV5_9HELO</name>
<evidence type="ECO:0000256" key="1">
    <source>
        <dbReference type="ARBA" id="ARBA00003632"/>
    </source>
</evidence>
<dbReference type="EMBL" id="CP063405">
    <property type="protein sequence ID" value="QSZ29280.1"/>
    <property type="molecule type" value="Genomic_DNA"/>
</dbReference>
<feature type="compositionally biased region" description="Polar residues" evidence="8">
    <location>
        <begin position="230"/>
        <end position="247"/>
    </location>
</feature>
<feature type="compositionally biased region" description="Basic and acidic residues" evidence="8">
    <location>
        <begin position="183"/>
        <end position="229"/>
    </location>
</feature>
<evidence type="ECO:0000256" key="3">
    <source>
        <dbReference type="ARBA" id="ARBA00008218"/>
    </source>
</evidence>
<proteinExistence type="inferred from homology"/>
<dbReference type="PANTHER" id="PTHR31077">
    <property type="entry name" value="U4/U6.U5 SMALL NUCLEAR RIBONUCLEOPROTEIN 27 KDA PROTEIN"/>
    <property type="match status" value="1"/>
</dbReference>
<dbReference type="Proteomes" id="UP000672032">
    <property type="component" value="Chromosome 1"/>
</dbReference>
<evidence type="ECO:0000313" key="11">
    <source>
        <dbReference type="Proteomes" id="UP000672032"/>
    </source>
</evidence>
<feature type="compositionally biased region" description="Basic and acidic residues" evidence="8">
    <location>
        <begin position="248"/>
        <end position="260"/>
    </location>
</feature>
<organism evidence="10 11">
    <name type="scientific">Monilinia vaccinii-corymbosi</name>
    <dbReference type="NCBI Taxonomy" id="61207"/>
    <lineage>
        <taxon>Eukaryota</taxon>
        <taxon>Fungi</taxon>
        <taxon>Dikarya</taxon>
        <taxon>Ascomycota</taxon>
        <taxon>Pezizomycotina</taxon>
        <taxon>Leotiomycetes</taxon>
        <taxon>Helotiales</taxon>
        <taxon>Sclerotiniaceae</taxon>
        <taxon>Monilinia</taxon>
    </lineage>
</organism>
<keyword evidence="11" id="KW-1185">Reference proteome</keyword>
<feature type="domain" description="U4/U6.U5 small nuclear ribonucleoprotein 27kDa protein" evidence="9">
    <location>
        <begin position="290"/>
        <end position="342"/>
    </location>
</feature>
<keyword evidence="5" id="KW-0507">mRNA processing</keyword>
<dbReference type="GO" id="GO:0071011">
    <property type="term" value="C:precatalytic spliceosome"/>
    <property type="evidence" value="ECO:0007669"/>
    <property type="project" value="TreeGrafter"/>
</dbReference>
<feature type="region of interest" description="Disordered" evidence="8">
    <location>
        <begin position="1"/>
        <end position="282"/>
    </location>
</feature>
<reference evidence="10" key="1">
    <citation type="submission" date="2020-10" db="EMBL/GenBank/DDBJ databases">
        <title>Genome Sequence of Monilinia vaccinii-corymbosi Sheds Light on Mummy Berry Disease Infection of Blueberry and Mating Type.</title>
        <authorList>
            <person name="Yow A.G."/>
            <person name="Zhang Y."/>
            <person name="Bansal K."/>
            <person name="Eacker S.M."/>
            <person name="Sullivan S."/>
            <person name="Liachko I."/>
            <person name="Cubeta M.A."/>
            <person name="Rollins J.A."/>
            <person name="Ashrafi H."/>
        </authorList>
    </citation>
    <scope>NUCLEOTIDE SEQUENCE</scope>
    <source>
        <strain evidence="10">RL-1</strain>
    </source>
</reference>
<feature type="compositionally biased region" description="Basic and acidic residues" evidence="8">
    <location>
        <begin position="145"/>
        <end position="155"/>
    </location>
</feature>
<comment type="function">
    <text evidence="1">May play a role in mRNA splicing.</text>
</comment>
<protein>
    <recommendedName>
        <fullName evidence="9">U4/U6.U5 small nuclear ribonucleoprotein 27kDa protein domain-containing protein</fullName>
    </recommendedName>
</protein>
<evidence type="ECO:0000313" key="10">
    <source>
        <dbReference type="EMBL" id="QSZ29280.1"/>
    </source>
</evidence>
<evidence type="ECO:0000256" key="8">
    <source>
        <dbReference type="SAM" id="MobiDB-lite"/>
    </source>
</evidence>
<accession>A0A8A3NYV5</accession>
<comment type="subcellular location">
    <subcellularLocation>
        <location evidence="2">Nucleus</location>
    </subcellularLocation>
</comment>
<evidence type="ECO:0000256" key="4">
    <source>
        <dbReference type="ARBA" id="ARBA00011825"/>
    </source>
</evidence>
<dbReference type="AlphaFoldDB" id="A0A8A3NYV5"/>
<feature type="compositionally biased region" description="Polar residues" evidence="8">
    <location>
        <begin position="304"/>
        <end position="316"/>
    </location>
</feature>
<dbReference type="OrthoDB" id="21368at2759"/>
<comment type="subunit">
    <text evidence="4">Part of a tri-snRNP complex.</text>
</comment>
<dbReference type="InterPro" id="IPR013957">
    <property type="entry name" value="SNRNP27"/>
</dbReference>
<keyword evidence="7" id="KW-0539">Nucleus</keyword>
<comment type="similarity">
    <text evidence="3">Belongs to the SNUT3 family.</text>
</comment>
<feature type="compositionally biased region" description="Basic and acidic residues" evidence="8">
    <location>
        <begin position="1"/>
        <end position="120"/>
    </location>
</feature>
<evidence type="ECO:0000256" key="7">
    <source>
        <dbReference type="ARBA" id="ARBA00023242"/>
    </source>
</evidence>
<dbReference type="GO" id="GO:0006397">
    <property type="term" value="P:mRNA processing"/>
    <property type="evidence" value="ECO:0007669"/>
    <property type="project" value="UniProtKB-KW"/>
</dbReference>
<sequence>MAEPSRRRQRPDSTKMWEESENRGSARDRDEKNDRGDRRDERNRNHERSRRDRSRSPRDSRDHRRGSYRDRERERERERDRGGRRDERDARGGDRTRDYRDRNEERSGRRDVPDRTRGEFMPDAISQTVFAWRGRPDIGQGNLRRSREKDEDRSGKRGMFLSDSEQGGTLVLAIRTLSNSLQDSERSSGEKSSERARSKSPRRNDDGDYKKDRSGDETSRKSDYTDERNITPQPVSFSIGASHTVTGQDHHDRMDIDGGSKKKKAQTKKKIEEREEEEEDDDIVIEDDGMAAMQAMMGFGGFGSTQNKQVPGNNVSAVRKEKKTEYRQYMNRVGGFNRPLSPSRD</sequence>
<evidence type="ECO:0000259" key="9">
    <source>
        <dbReference type="Pfam" id="PF08648"/>
    </source>
</evidence>
<keyword evidence="6" id="KW-0508">mRNA splicing</keyword>
<dbReference type="PANTHER" id="PTHR31077:SF1">
    <property type="entry name" value="U4_U6.U5 SMALL NUCLEAR RIBONUCLEOPROTEIN 27 KDA PROTEIN"/>
    <property type="match status" value="1"/>
</dbReference>
<feature type="region of interest" description="Disordered" evidence="8">
    <location>
        <begin position="299"/>
        <end position="321"/>
    </location>
</feature>
<dbReference type="GO" id="GO:0008380">
    <property type="term" value="P:RNA splicing"/>
    <property type="evidence" value="ECO:0007669"/>
    <property type="project" value="UniProtKB-KW"/>
</dbReference>